<dbReference type="FunFam" id="1.10.10.60:FF:000284">
    <property type="entry name" value="Two-component system sensor histidine kinase/response regulator"/>
    <property type="match status" value="1"/>
</dbReference>
<dbReference type="SUPFAM" id="SSF47384">
    <property type="entry name" value="Homodimeric domain of signal transducing histidine kinase"/>
    <property type="match status" value="1"/>
</dbReference>
<dbReference type="PROSITE" id="PS50110">
    <property type="entry name" value="RESPONSE_REGULATORY"/>
    <property type="match status" value="1"/>
</dbReference>
<keyword evidence="13" id="KW-0812">Transmembrane</keyword>
<dbReference type="InterPro" id="IPR004358">
    <property type="entry name" value="Sig_transdc_His_kin-like_C"/>
</dbReference>
<dbReference type="Pfam" id="PF12833">
    <property type="entry name" value="HTH_18"/>
    <property type="match status" value="1"/>
</dbReference>
<dbReference type="CDD" id="cd00082">
    <property type="entry name" value="HisKA"/>
    <property type="match status" value="1"/>
</dbReference>
<dbReference type="Pfam" id="PF02518">
    <property type="entry name" value="HATPase_c"/>
    <property type="match status" value="1"/>
</dbReference>
<accession>A0A3E5HWE8</accession>
<dbReference type="InterPro" id="IPR015943">
    <property type="entry name" value="WD40/YVTN_repeat-like_dom_sf"/>
</dbReference>
<dbReference type="Pfam" id="PF00072">
    <property type="entry name" value="Response_reg"/>
    <property type="match status" value="1"/>
</dbReference>
<dbReference type="SMART" id="SM00388">
    <property type="entry name" value="HisKA"/>
    <property type="match status" value="1"/>
</dbReference>
<evidence type="ECO:0000256" key="12">
    <source>
        <dbReference type="PROSITE-ProRule" id="PRU00169"/>
    </source>
</evidence>
<evidence type="ECO:0000256" key="13">
    <source>
        <dbReference type="SAM" id="Phobius"/>
    </source>
</evidence>
<dbReference type="InterPro" id="IPR036890">
    <property type="entry name" value="HATPase_C_sf"/>
</dbReference>
<dbReference type="InterPro" id="IPR001789">
    <property type="entry name" value="Sig_transdc_resp-reg_receiver"/>
</dbReference>
<dbReference type="SUPFAM" id="SSF52172">
    <property type="entry name" value="CheY-like"/>
    <property type="match status" value="1"/>
</dbReference>
<evidence type="ECO:0000256" key="2">
    <source>
        <dbReference type="ARBA" id="ARBA00012438"/>
    </source>
</evidence>
<dbReference type="Pfam" id="PF00512">
    <property type="entry name" value="HisKA"/>
    <property type="match status" value="1"/>
</dbReference>
<dbReference type="Proteomes" id="UP000283329">
    <property type="component" value="Unassembled WGS sequence"/>
</dbReference>
<evidence type="ECO:0000256" key="6">
    <source>
        <dbReference type="ARBA" id="ARBA00022777"/>
    </source>
</evidence>
<dbReference type="SUPFAM" id="SSF55874">
    <property type="entry name" value="ATPase domain of HSP90 chaperone/DNA topoisomerase II/histidine kinase"/>
    <property type="match status" value="1"/>
</dbReference>
<keyword evidence="13" id="KW-0472">Membrane</keyword>
<dbReference type="InterPro" id="IPR013783">
    <property type="entry name" value="Ig-like_fold"/>
</dbReference>
<evidence type="ECO:0000256" key="1">
    <source>
        <dbReference type="ARBA" id="ARBA00000085"/>
    </source>
</evidence>
<proteinExistence type="predicted"/>
<dbReference type="InterPro" id="IPR003661">
    <property type="entry name" value="HisK_dim/P_dom"/>
</dbReference>
<dbReference type="Gene3D" id="2.130.10.10">
    <property type="entry name" value="YVTN repeat-like/Quinoprotein amine dehydrogenase"/>
    <property type="match status" value="2"/>
</dbReference>
<feature type="domain" description="Histidine kinase" evidence="15">
    <location>
        <begin position="857"/>
        <end position="1074"/>
    </location>
</feature>
<keyword evidence="10" id="KW-0238">DNA-binding</keyword>
<feature type="domain" description="HTH araC/xylS-type" evidence="14">
    <location>
        <begin position="1248"/>
        <end position="1347"/>
    </location>
</feature>
<evidence type="ECO:0000259" key="16">
    <source>
        <dbReference type="PROSITE" id="PS50110"/>
    </source>
</evidence>
<dbReference type="InterPro" id="IPR011047">
    <property type="entry name" value="Quinoprotein_ADH-like_sf"/>
</dbReference>
<keyword evidence="7" id="KW-0067">ATP-binding</keyword>
<dbReference type="SUPFAM" id="SSF46689">
    <property type="entry name" value="Homeodomain-like"/>
    <property type="match status" value="2"/>
</dbReference>
<evidence type="ECO:0000259" key="15">
    <source>
        <dbReference type="PROSITE" id="PS50109"/>
    </source>
</evidence>
<keyword evidence="11" id="KW-0804">Transcription</keyword>
<comment type="catalytic activity">
    <reaction evidence="1">
        <text>ATP + protein L-histidine = ADP + protein N-phospho-L-histidine.</text>
        <dbReference type="EC" id="2.7.13.3"/>
    </reaction>
</comment>
<dbReference type="InterPro" id="IPR009057">
    <property type="entry name" value="Homeodomain-like_sf"/>
</dbReference>
<dbReference type="GO" id="GO:0000155">
    <property type="term" value="F:phosphorelay sensor kinase activity"/>
    <property type="evidence" value="ECO:0007669"/>
    <property type="project" value="InterPro"/>
</dbReference>
<feature type="modified residue" description="4-aspartylphosphate" evidence="12">
    <location>
        <position position="1149"/>
    </location>
</feature>
<dbReference type="Gene3D" id="1.10.287.130">
    <property type="match status" value="1"/>
</dbReference>
<evidence type="ECO:0000256" key="5">
    <source>
        <dbReference type="ARBA" id="ARBA00022741"/>
    </source>
</evidence>
<dbReference type="PROSITE" id="PS50109">
    <property type="entry name" value="HIS_KIN"/>
    <property type="match status" value="1"/>
</dbReference>
<dbReference type="InterPro" id="IPR018060">
    <property type="entry name" value="HTH_AraC"/>
</dbReference>
<evidence type="ECO:0000256" key="10">
    <source>
        <dbReference type="ARBA" id="ARBA00023125"/>
    </source>
</evidence>
<dbReference type="InterPro" id="IPR011006">
    <property type="entry name" value="CheY-like_superfamily"/>
</dbReference>
<dbReference type="GO" id="GO:0005524">
    <property type="term" value="F:ATP binding"/>
    <property type="evidence" value="ECO:0007669"/>
    <property type="project" value="UniProtKB-KW"/>
</dbReference>
<dbReference type="PANTHER" id="PTHR43547">
    <property type="entry name" value="TWO-COMPONENT HISTIDINE KINASE"/>
    <property type="match status" value="1"/>
</dbReference>
<evidence type="ECO:0000259" key="14">
    <source>
        <dbReference type="PROSITE" id="PS01124"/>
    </source>
</evidence>
<keyword evidence="3 12" id="KW-0597">Phosphoprotein</keyword>
<dbReference type="RefSeq" id="WP_115483787.1">
    <property type="nucleotide sequence ID" value="NZ_BAABYV010000001.1"/>
</dbReference>
<dbReference type="GO" id="GO:0003700">
    <property type="term" value="F:DNA-binding transcription factor activity"/>
    <property type="evidence" value="ECO:0007669"/>
    <property type="project" value="InterPro"/>
</dbReference>
<comment type="caution">
    <text evidence="17">The sequence shown here is derived from an EMBL/GenBank/DDBJ whole genome shotgun (WGS) entry which is preliminary data.</text>
</comment>
<gene>
    <name evidence="17" type="ORF">DW206_01385</name>
</gene>
<feature type="domain" description="Response regulatory" evidence="16">
    <location>
        <begin position="1101"/>
        <end position="1216"/>
    </location>
</feature>
<keyword evidence="8" id="KW-0902">Two-component regulatory system</keyword>
<protein>
    <recommendedName>
        <fullName evidence="2">histidine kinase</fullName>
        <ecNumber evidence="2">2.7.13.3</ecNumber>
    </recommendedName>
</protein>
<feature type="transmembrane region" description="Helical" evidence="13">
    <location>
        <begin position="799"/>
        <end position="821"/>
    </location>
</feature>
<dbReference type="SMART" id="SM00448">
    <property type="entry name" value="REC"/>
    <property type="match status" value="1"/>
</dbReference>
<dbReference type="Gene3D" id="3.30.565.10">
    <property type="entry name" value="Histidine kinase-like ATPase, C-terminal domain"/>
    <property type="match status" value="1"/>
</dbReference>
<evidence type="ECO:0000256" key="3">
    <source>
        <dbReference type="ARBA" id="ARBA00022553"/>
    </source>
</evidence>
<dbReference type="Pfam" id="PF07495">
    <property type="entry name" value="Y_Y_Y"/>
    <property type="match status" value="1"/>
</dbReference>
<keyword evidence="13" id="KW-1133">Transmembrane helix</keyword>
<dbReference type="InterPro" id="IPR036097">
    <property type="entry name" value="HisK_dim/P_sf"/>
</dbReference>
<reference evidence="17 18" key="1">
    <citation type="submission" date="2018-08" db="EMBL/GenBank/DDBJ databases">
        <title>A genome reference for cultivated species of the human gut microbiota.</title>
        <authorList>
            <person name="Zou Y."/>
            <person name="Xue W."/>
            <person name="Luo G."/>
        </authorList>
    </citation>
    <scope>NUCLEOTIDE SEQUENCE [LARGE SCALE GENOMIC DNA]</scope>
    <source>
        <strain evidence="17 18">AM17-48</strain>
    </source>
</reference>
<evidence type="ECO:0000256" key="9">
    <source>
        <dbReference type="ARBA" id="ARBA00023015"/>
    </source>
</evidence>
<dbReference type="Gene3D" id="3.40.50.2300">
    <property type="match status" value="1"/>
</dbReference>
<dbReference type="InterPro" id="IPR011110">
    <property type="entry name" value="Reg_prop"/>
</dbReference>
<dbReference type="Gene3D" id="1.10.10.60">
    <property type="entry name" value="Homeodomain-like"/>
    <property type="match status" value="2"/>
</dbReference>
<keyword evidence="5" id="KW-0547">Nucleotide-binding</keyword>
<dbReference type="PROSITE" id="PS01124">
    <property type="entry name" value="HTH_ARAC_FAMILY_2"/>
    <property type="match status" value="1"/>
</dbReference>
<dbReference type="SMART" id="SM00342">
    <property type="entry name" value="HTH_ARAC"/>
    <property type="match status" value="1"/>
</dbReference>
<evidence type="ECO:0000256" key="11">
    <source>
        <dbReference type="ARBA" id="ARBA00023163"/>
    </source>
</evidence>
<dbReference type="PRINTS" id="PR00344">
    <property type="entry name" value="BCTRLSENSOR"/>
</dbReference>
<dbReference type="SMART" id="SM00387">
    <property type="entry name" value="HATPase_c"/>
    <property type="match status" value="1"/>
</dbReference>
<evidence type="ECO:0000256" key="8">
    <source>
        <dbReference type="ARBA" id="ARBA00023012"/>
    </source>
</evidence>
<dbReference type="SUPFAM" id="SSF50998">
    <property type="entry name" value="Quinoprotein alcohol dehydrogenase-like"/>
    <property type="match status" value="1"/>
</dbReference>
<name>A0A3E5HWE8_BACOV</name>
<keyword evidence="9" id="KW-0805">Transcription regulation</keyword>
<dbReference type="GO" id="GO:0043565">
    <property type="term" value="F:sequence-specific DNA binding"/>
    <property type="evidence" value="ECO:0007669"/>
    <property type="project" value="InterPro"/>
</dbReference>
<dbReference type="FunFam" id="3.30.565.10:FF:000037">
    <property type="entry name" value="Hybrid sensor histidine kinase/response regulator"/>
    <property type="match status" value="1"/>
</dbReference>
<keyword evidence="6" id="KW-0418">Kinase</keyword>
<dbReference type="PANTHER" id="PTHR43547:SF2">
    <property type="entry name" value="HYBRID SIGNAL TRANSDUCTION HISTIDINE KINASE C"/>
    <property type="match status" value="1"/>
</dbReference>
<evidence type="ECO:0000256" key="7">
    <source>
        <dbReference type="ARBA" id="ARBA00022840"/>
    </source>
</evidence>
<dbReference type="InterPro" id="IPR005467">
    <property type="entry name" value="His_kinase_dom"/>
</dbReference>
<dbReference type="PROSITE" id="PS00041">
    <property type="entry name" value="HTH_ARAC_FAMILY_1"/>
    <property type="match status" value="1"/>
</dbReference>
<dbReference type="EC" id="2.7.13.3" evidence="2"/>
<evidence type="ECO:0000256" key="4">
    <source>
        <dbReference type="ARBA" id="ARBA00022679"/>
    </source>
</evidence>
<dbReference type="InterPro" id="IPR003594">
    <property type="entry name" value="HATPase_dom"/>
</dbReference>
<dbReference type="EMBL" id="QRJR01000001">
    <property type="protein sequence ID" value="RHH52702.1"/>
    <property type="molecule type" value="Genomic_DNA"/>
</dbReference>
<evidence type="ECO:0000313" key="17">
    <source>
        <dbReference type="EMBL" id="RHH52702.1"/>
    </source>
</evidence>
<keyword evidence="4" id="KW-0808">Transferase</keyword>
<dbReference type="SUPFAM" id="SSF63829">
    <property type="entry name" value="Calcium-dependent phosphotriesterase"/>
    <property type="match status" value="2"/>
</dbReference>
<dbReference type="InterPro" id="IPR018062">
    <property type="entry name" value="HTH_AraC-typ_CS"/>
</dbReference>
<organism evidence="17 18">
    <name type="scientific">Bacteroides ovatus</name>
    <dbReference type="NCBI Taxonomy" id="28116"/>
    <lineage>
        <taxon>Bacteria</taxon>
        <taxon>Pseudomonadati</taxon>
        <taxon>Bacteroidota</taxon>
        <taxon>Bacteroidia</taxon>
        <taxon>Bacteroidales</taxon>
        <taxon>Bacteroidaceae</taxon>
        <taxon>Bacteroides</taxon>
    </lineage>
</organism>
<sequence>MKNTKRTSIITLVLLLSIFKVYSQYMFRHWDVVDGMSDNQIRYFTMAPDGRMVIRTASILNIYNGATFEHFYHDRRKIYKWDFNRNQIFKDYHDAYGRIWMKSPGYLLLFDLNTNQFIYDIDSELRRMGVSGKLKNLFIDESKNYWFLTEDNTFYFFDISAGELQIIEKGNSDFTYRHGIPYELAQYKNTYYIVYSSGLIRRWDKTLRDYTGQDTFFVGRISEATDRLKIQSTSDGNLWLMYNQAVCYRDKTDKGWQEISTIKGMSNFFTCMDLDKQGNAWVGSSWSGLRKIENSTHRIETMPGLKLGDGSVLSNDIQCIFADNNDGIWVGTLWQGICYYNPSMYKFKLIQTVQNKTMITNESVRCLLEDEDGTILIGTTAYGLMRYSPSTGEVSRAFKDILSGDLCLTLYRDSKKRLWVGTYLNGFCCIDGKNVRYYNKQLVNTELFPEQNISRAVYEDPDGRYWVSVSNEGVGELDTSTGKIRLLRDKHPKISFHKRDYGFYPVSNSTFAVFGENGIYYYDTHKDKIFVPEIDDPDNPKFMGPQVSYNCVYKDSHSLEWFGTDIGIRVWDEQKKKAHTITTETGLANNSISSIIEDDSGIYWVSTVSGISRIELKETSEGYDFLIVNFSSEDGLQGGKFYENSSLKTRDGELYFGGHHGINSFQPQKIYYNHVHNKPIFTAFRLFNSPVKEHTEYKGRVILEYPINNTREIHLKYNENFVTFEFAGLNYVNTLQTYYRYKLENFDPDWNEIKTNGLGVATYTGLHPGKYKLVVYTANNDRSWGEQAAEMTIVVSPPFWATVPAYIFYILIAGGVIYLFLKAYRKKKLKKQFEQEALKREQQKEELNQMKFRFFTNISHEFRTPLTLIMTPLGILIQQAENPMKDKLKSIYNHAGNLLELINQLLDFRKLEMGGESLKLHQADIVEFVRYIGSGFKELATNRSIKFSIESECPGMNIWFDDTKMQRILNNIYSNAFKFTPDGGLISTIVATEKKDEKIFVRIEISDTGCGISEKDLNVIFDRFYQSEPIPGVTGSGIGLHMVKEYVSLHNGKIEVHSKIGVGTTFLIYIPSDLKGDDSESKVPAMSPDVEEKVVYSDRKTILIVEDNVEFRRFLVEQLIGQFNILEAGDGAEGEEVAIHKSPDLIISDMMMPKVDGLEMCVRIKNNIQTSHIPIILLTARISDEARIESYKAGADSYISKPFNYDILLTRINMLLEQQEKRKEIFHKEIEISPQNITITSLDEEFVEKALRLVEENMENPEFSVNNLCDDLGMSRSQLYRKFESITGLTPNDFIRSVRLKRAAQLLRGSSYNISEISDRVGFNSIKYFNKYFKEEFGFTPTQYRSNGSGEIK</sequence>
<dbReference type="InterPro" id="IPR011123">
    <property type="entry name" value="Y_Y_Y"/>
</dbReference>
<dbReference type="Gene3D" id="2.60.40.10">
    <property type="entry name" value="Immunoglobulins"/>
    <property type="match status" value="1"/>
</dbReference>
<dbReference type="Pfam" id="PF07494">
    <property type="entry name" value="Reg_prop"/>
    <property type="match status" value="2"/>
</dbReference>
<evidence type="ECO:0000313" key="18">
    <source>
        <dbReference type="Proteomes" id="UP000283329"/>
    </source>
</evidence>